<keyword evidence="4" id="KW-1134">Transmembrane beta strand</keyword>
<dbReference type="KEGG" id="pez:HWQ56_09940"/>
<sequence>MKKALLMLSVVMLGACSNQAKVSLPDSDVLKSGHEAGNSLVGRPLPPERIRAGDTLRIVRNTGEAPSISAFTANSIYELTLFPVQNDGTFSYPYVGQVKAAGLSTEELTKVLEVKLEKIYRETSLTININAAPSNTVFVGGAVQNPTTLPVNVATTLEQAIIGAGGVRSVADSGNVALMRQEENGKYKTYFFDYSSSLFANNDRGTVLLQRGDVVFVPKSHVGNGIEWVDLYLNQLIPFSKSIGLGLTYDLRGKTESNATSTTTYNGSTFNAAQ</sequence>
<evidence type="ECO:0000259" key="16">
    <source>
        <dbReference type="Pfam" id="PF02563"/>
    </source>
</evidence>
<keyword evidence="14" id="KW-0449">Lipoprotein</keyword>
<evidence type="ECO:0000256" key="15">
    <source>
        <dbReference type="SAM" id="SignalP"/>
    </source>
</evidence>
<dbReference type="InterPro" id="IPR003715">
    <property type="entry name" value="Poly_export_N"/>
</dbReference>
<protein>
    <submittedName>
        <fullName evidence="18">Polysaccharide export protein</fullName>
    </submittedName>
</protein>
<evidence type="ECO:0000256" key="5">
    <source>
        <dbReference type="ARBA" id="ARBA00022597"/>
    </source>
</evidence>
<keyword evidence="10" id="KW-0626">Porin</keyword>
<organism evidence="18 19">
    <name type="scientific">Pseudomonas eucalypticola</name>
    <dbReference type="NCBI Taxonomy" id="2599595"/>
    <lineage>
        <taxon>Bacteria</taxon>
        <taxon>Pseudomonadati</taxon>
        <taxon>Pseudomonadota</taxon>
        <taxon>Gammaproteobacteria</taxon>
        <taxon>Pseudomonadales</taxon>
        <taxon>Pseudomonadaceae</taxon>
        <taxon>Pseudomonas</taxon>
    </lineage>
</organism>
<evidence type="ECO:0000256" key="9">
    <source>
        <dbReference type="ARBA" id="ARBA00023065"/>
    </source>
</evidence>
<dbReference type="GO" id="GO:0006811">
    <property type="term" value="P:monoatomic ion transport"/>
    <property type="evidence" value="ECO:0007669"/>
    <property type="project" value="UniProtKB-KW"/>
</dbReference>
<dbReference type="Pfam" id="PF02563">
    <property type="entry name" value="Poly_export"/>
    <property type="match status" value="1"/>
</dbReference>
<dbReference type="GO" id="GO:0046930">
    <property type="term" value="C:pore complex"/>
    <property type="evidence" value="ECO:0007669"/>
    <property type="project" value="UniProtKB-KW"/>
</dbReference>
<evidence type="ECO:0000256" key="10">
    <source>
        <dbReference type="ARBA" id="ARBA00023114"/>
    </source>
</evidence>
<evidence type="ECO:0000256" key="12">
    <source>
        <dbReference type="ARBA" id="ARBA00023139"/>
    </source>
</evidence>
<dbReference type="GO" id="GO:0015288">
    <property type="term" value="F:porin activity"/>
    <property type="evidence" value="ECO:0007669"/>
    <property type="project" value="UniProtKB-KW"/>
</dbReference>
<dbReference type="AlphaFoldDB" id="A0A7D5GZV5"/>
<dbReference type="PANTHER" id="PTHR33619">
    <property type="entry name" value="POLYSACCHARIDE EXPORT PROTEIN GFCE-RELATED"/>
    <property type="match status" value="1"/>
</dbReference>
<keyword evidence="13" id="KW-0998">Cell outer membrane</keyword>
<keyword evidence="8" id="KW-0625">Polysaccharide transport</keyword>
<keyword evidence="9" id="KW-0406">Ion transport</keyword>
<dbReference type="PANTHER" id="PTHR33619:SF3">
    <property type="entry name" value="POLYSACCHARIDE EXPORT PROTEIN GFCE-RELATED"/>
    <property type="match status" value="1"/>
</dbReference>
<reference evidence="18 19" key="1">
    <citation type="submission" date="2020-06" db="EMBL/GenBank/DDBJ databases">
        <title>Pseudomonas eucalypticola sp. nov., an endophyte of Eucalyptus dunnii leaves with biocontrol ability of eucalyptus leaf blight.</title>
        <authorList>
            <person name="Liu Y."/>
            <person name="Song Z."/>
            <person name="Zeng H."/>
            <person name="Lu M."/>
            <person name="Wang X."/>
            <person name="Lian X."/>
            <person name="Zhang Q."/>
        </authorList>
    </citation>
    <scope>NUCLEOTIDE SEQUENCE [LARGE SCALE GENOMIC DNA]</scope>
    <source>
        <strain evidence="18 19">NP-1</strain>
    </source>
</reference>
<evidence type="ECO:0000256" key="3">
    <source>
        <dbReference type="ARBA" id="ARBA00022448"/>
    </source>
</evidence>
<evidence type="ECO:0000256" key="2">
    <source>
        <dbReference type="ARBA" id="ARBA00009450"/>
    </source>
</evidence>
<feature type="signal peptide" evidence="15">
    <location>
        <begin position="1"/>
        <end position="20"/>
    </location>
</feature>
<dbReference type="GO" id="GO:0009279">
    <property type="term" value="C:cell outer membrane"/>
    <property type="evidence" value="ECO:0007669"/>
    <property type="project" value="UniProtKB-SubCell"/>
</dbReference>
<keyword evidence="19" id="KW-1185">Reference proteome</keyword>
<comment type="similarity">
    <text evidence="2">Belongs to the BexD/CtrA/VexA family.</text>
</comment>
<evidence type="ECO:0000256" key="7">
    <source>
        <dbReference type="ARBA" id="ARBA00022729"/>
    </source>
</evidence>
<keyword evidence="12" id="KW-0564">Palmitate</keyword>
<dbReference type="Gene3D" id="3.30.1950.10">
    <property type="entry name" value="wza like domain"/>
    <property type="match status" value="1"/>
</dbReference>
<dbReference type="Gene3D" id="3.10.560.10">
    <property type="entry name" value="Outer membrane lipoprotein wza domain like"/>
    <property type="match status" value="1"/>
</dbReference>
<evidence type="ECO:0000259" key="17">
    <source>
        <dbReference type="Pfam" id="PF22461"/>
    </source>
</evidence>
<feature type="chain" id="PRO_5028941898" evidence="15">
    <location>
        <begin position="21"/>
        <end position="274"/>
    </location>
</feature>
<evidence type="ECO:0000313" key="18">
    <source>
        <dbReference type="EMBL" id="QKZ04085.1"/>
    </source>
</evidence>
<dbReference type="Pfam" id="PF22461">
    <property type="entry name" value="SLBB_2"/>
    <property type="match status" value="1"/>
</dbReference>
<dbReference type="RefSeq" id="WP_158153903.1">
    <property type="nucleotide sequence ID" value="NZ_CP056030.1"/>
</dbReference>
<dbReference type="InterPro" id="IPR049712">
    <property type="entry name" value="Poly_export"/>
</dbReference>
<dbReference type="GO" id="GO:0015159">
    <property type="term" value="F:polysaccharide transmembrane transporter activity"/>
    <property type="evidence" value="ECO:0007669"/>
    <property type="project" value="InterPro"/>
</dbReference>
<dbReference type="EMBL" id="CP056030">
    <property type="protein sequence ID" value="QKZ04085.1"/>
    <property type="molecule type" value="Genomic_DNA"/>
</dbReference>
<evidence type="ECO:0000256" key="14">
    <source>
        <dbReference type="ARBA" id="ARBA00023288"/>
    </source>
</evidence>
<evidence type="ECO:0000256" key="1">
    <source>
        <dbReference type="ARBA" id="ARBA00004571"/>
    </source>
</evidence>
<keyword evidence="5" id="KW-0762">Sugar transport</keyword>
<dbReference type="Proteomes" id="UP000509568">
    <property type="component" value="Chromosome"/>
</dbReference>
<dbReference type="PROSITE" id="PS51257">
    <property type="entry name" value="PROKAR_LIPOPROTEIN"/>
    <property type="match status" value="1"/>
</dbReference>
<gene>
    <name evidence="18" type="ORF">HWQ56_09940</name>
</gene>
<keyword evidence="6" id="KW-0812">Transmembrane</keyword>
<evidence type="ECO:0000256" key="4">
    <source>
        <dbReference type="ARBA" id="ARBA00022452"/>
    </source>
</evidence>
<evidence type="ECO:0000313" key="19">
    <source>
        <dbReference type="Proteomes" id="UP000509568"/>
    </source>
</evidence>
<name>A0A7D5GZV5_9PSED</name>
<dbReference type="InterPro" id="IPR054765">
    <property type="entry name" value="SLBB_dom"/>
</dbReference>
<feature type="domain" description="SLBB" evidence="17">
    <location>
        <begin position="136"/>
        <end position="217"/>
    </location>
</feature>
<proteinExistence type="inferred from homology"/>
<evidence type="ECO:0000256" key="6">
    <source>
        <dbReference type="ARBA" id="ARBA00022692"/>
    </source>
</evidence>
<feature type="domain" description="Polysaccharide export protein N-terminal" evidence="16">
    <location>
        <begin position="48"/>
        <end position="129"/>
    </location>
</feature>
<keyword evidence="7 15" id="KW-0732">Signal</keyword>
<accession>A0A7D5GZV5</accession>
<evidence type="ECO:0000256" key="11">
    <source>
        <dbReference type="ARBA" id="ARBA00023136"/>
    </source>
</evidence>
<evidence type="ECO:0000256" key="8">
    <source>
        <dbReference type="ARBA" id="ARBA00023047"/>
    </source>
</evidence>
<keyword evidence="3" id="KW-0813">Transport</keyword>
<comment type="subcellular location">
    <subcellularLocation>
        <location evidence="1">Cell outer membrane</location>
        <topology evidence="1">Multi-pass membrane protein</topology>
    </subcellularLocation>
</comment>
<evidence type="ECO:0000256" key="13">
    <source>
        <dbReference type="ARBA" id="ARBA00023237"/>
    </source>
</evidence>
<keyword evidence="11" id="KW-0472">Membrane</keyword>